<dbReference type="RefSeq" id="WP_044840243.1">
    <property type="nucleotide sequence ID" value="NZ_CP059733.1"/>
</dbReference>
<comment type="similarity">
    <text evidence="2 9">Belongs to the mannose-6-phosphate isomerase type 2 family.</text>
</comment>
<dbReference type="InterPro" id="IPR054566">
    <property type="entry name" value="ManC/GMP-like_b-helix"/>
</dbReference>
<evidence type="ECO:0000256" key="4">
    <source>
        <dbReference type="ARBA" id="ARBA00022679"/>
    </source>
</evidence>
<dbReference type="PANTHER" id="PTHR46390">
    <property type="entry name" value="MANNOSE-1-PHOSPHATE GUANYLYLTRANSFERASE"/>
    <property type="match status" value="1"/>
</dbReference>
<dbReference type="InterPro" id="IPR029044">
    <property type="entry name" value="Nucleotide-diphossugar_trans"/>
</dbReference>
<organism evidence="13 14">
    <name type="scientific">Thalassomonas viridans</name>
    <dbReference type="NCBI Taxonomy" id="137584"/>
    <lineage>
        <taxon>Bacteria</taxon>
        <taxon>Pseudomonadati</taxon>
        <taxon>Pseudomonadota</taxon>
        <taxon>Gammaproteobacteria</taxon>
        <taxon>Alteromonadales</taxon>
        <taxon>Colwelliaceae</taxon>
        <taxon>Thalassomonas</taxon>
    </lineage>
</organism>
<dbReference type="Pfam" id="PF01050">
    <property type="entry name" value="MannoseP_isomer"/>
    <property type="match status" value="1"/>
</dbReference>
<comment type="pathway">
    <text evidence="1">Nucleotide-sugar biosynthesis; GDP-alpha-D-mannose biosynthesis; GDP-alpha-D-mannose from alpha-D-mannose 1-phosphate (GTP route): step 1/1.</text>
</comment>
<dbReference type="SUPFAM" id="SSF51182">
    <property type="entry name" value="RmlC-like cupins"/>
    <property type="match status" value="1"/>
</dbReference>
<evidence type="ECO:0000256" key="7">
    <source>
        <dbReference type="ARBA" id="ARBA00023134"/>
    </source>
</evidence>
<dbReference type="Pfam" id="PF00483">
    <property type="entry name" value="NTP_transferase"/>
    <property type="match status" value="1"/>
</dbReference>
<evidence type="ECO:0000256" key="9">
    <source>
        <dbReference type="RuleBase" id="RU004190"/>
    </source>
</evidence>
<dbReference type="PANTHER" id="PTHR46390:SF1">
    <property type="entry name" value="MANNOSE-1-PHOSPHATE GUANYLYLTRANSFERASE"/>
    <property type="match status" value="1"/>
</dbReference>
<evidence type="ECO:0000256" key="5">
    <source>
        <dbReference type="ARBA" id="ARBA00022695"/>
    </source>
</evidence>
<dbReference type="EMBL" id="CP059733">
    <property type="protein sequence ID" value="WDE05021.1"/>
    <property type="molecule type" value="Genomic_DNA"/>
</dbReference>
<dbReference type="CDD" id="cd02213">
    <property type="entry name" value="cupin_PMI_typeII_C"/>
    <property type="match status" value="1"/>
</dbReference>
<dbReference type="Gene3D" id="3.90.550.10">
    <property type="entry name" value="Spore Coat Polysaccharide Biosynthesis Protein SpsA, Chain A"/>
    <property type="match status" value="1"/>
</dbReference>
<dbReference type="InterPro" id="IPR005835">
    <property type="entry name" value="NTP_transferase_dom"/>
</dbReference>
<keyword evidence="6" id="KW-0547">Nucleotide-binding</keyword>
<evidence type="ECO:0000256" key="1">
    <source>
        <dbReference type="ARBA" id="ARBA00004823"/>
    </source>
</evidence>
<proteinExistence type="inferred from homology"/>
<dbReference type="GO" id="GO:0000271">
    <property type="term" value="P:polysaccharide biosynthetic process"/>
    <property type="evidence" value="ECO:0007669"/>
    <property type="project" value="InterPro"/>
</dbReference>
<dbReference type="GO" id="GO:0004475">
    <property type="term" value="F:mannose-1-phosphate guanylyltransferase (GTP) activity"/>
    <property type="evidence" value="ECO:0007669"/>
    <property type="project" value="UniProtKB-EC"/>
</dbReference>
<feature type="domain" description="Mannose-6-phosphate isomerase type II C-terminal" evidence="11">
    <location>
        <begin position="352"/>
        <end position="466"/>
    </location>
</feature>
<evidence type="ECO:0000259" key="11">
    <source>
        <dbReference type="Pfam" id="PF01050"/>
    </source>
</evidence>
<dbReference type="InterPro" id="IPR001538">
    <property type="entry name" value="Man6P_isomerase-2_C"/>
</dbReference>
<evidence type="ECO:0000256" key="3">
    <source>
        <dbReference type="ARBA" id="ARBA00012387"/>
    </source>
</evidence>
<dbReference type="FunFam" id="2.60.120.10:FF:000032">
    <property type="entry name" value="Mannose-1-phosphate guanylyltransferase/mannose-6-phosphate isomerase"/>
    <property type="match status" value="1"/>
</dbReference>
<dbReference type="InterPro" id="IPR006375">
    <property type="entry name" value="Man1P_GuaTrfase/Man6P_Isoase"/>
</dbReference>
<dbReference type="CDD" id="cd02509">
    <property type="entry name" value="GDP-M1P_Guanylyltransferase"/>
    <property type="match status" value="1"/>
</dbReference>
<sequence length="473" mass="52705">MSNFYPVILCGGSGTRLWPLSRKQHPKQFIKLTNDLTMVQNTIRRLPAKVQPPVFICNEEHRFIVAEQAREVSVEAKSILLEPVGRNTAPAIALAAITALKENPDAVLLVLASDHHIKDEDKFREVAQSAYELAMQDKLVTFGIVPTNPHTGYGYIKRGEALSPGASQYKVSEFVEKPDAATAKTYVDSGEYYWNSGMFVFKASKYLAELKAFRPDIYQACELAMQDVADDLDFTRVNKAAFEACPDESVDYAVMEHTEHAVVVPLDAGWSDVGSWSALWEESERDGNNNAIRGDVLTESTTNSYIQASNRLVSSIGLDNIVIIDTPDALLVADKDQVQNVKGIVDKLKGLERSEYIHHREVYRPWGKYDSVDNGSRFQVKRITVKPGAKLSVQMHHHRAEHWIVVSGTAKVRNGDKEFILTENESTYIPIGAVHSLENPGKLPLELIEVQSGSYLGEDDIVRLADKYGRSAN</sequence>
<name>A0AAE9Z1D1_9GAMM</name>
<protein>
    <recommendedName>
        <fullName evidence="3">mannose-1-phosphate guanylyltransferase</fullName>
        <ecNumber evidence="3">2.7.7.13</ecNumber>
    </recommendedName>
</protein>
<evidence type="ECO:0000256" key="6">
    <source>
        <dbReference type="ARBA" id="ARBA00022741"/>
    </source>
</evidence>
<evidence type="ECO:0000259" key="12">
    <source>
        <dbReference type="Pfam" id="PF22640"/>
    </source>
</evidence>
<dbReference type="NCBIfam" id="TIGR01479">
    <property type="entry name" value="GMP_PMI"/>
    <property type="match status" value="1"/>
</dbReference>
<keyword evidence="13" id="KW-0413">Isomerase</keyword>
<dbReference type="FunFam" id="3.90.550.10:FF:000046">
    <property type="entry name" value="Mannose-1-phosphate guanylyltransferase (GDP)"/>
    <property type="match status" value="1"/>
</dbReference>
<dbReference type="SUPFAM" id="SSF53448">
    <property type="entry name" value="Nucleotide-diphospho-sugar transferases"/>
    <property type="match status" value="1"/>
</dbReference>
<dbReference type="GO" id="GO:0016853">
    <property type="term" value="F:isomerase activity"/>
    <property type="evidence" value="ECO:0007669"/>
    <property type="project" value="UniProtKB-KW"/>
</dbReference>
<accession>A0AAE9Z1D1</accession>
<dbReference type="GO" id="GO:0009298">
    <property type="term" value="P:GDP-mannose biosynthetic process"/>
    <property type="evidence" value="ECO:0007669"/>
    <property type="project" value="TreeGrafter"/>
</dbReference>
<dbReference type="InterPro" id="IPR011051">
    <property type="entry name" value="RmlC_Cupin_sf"/>
</dbReference>
<keyword evidence="5 13" id="KW-0548">Nucleotidyltransferase</keyword>
<dbReference type="EC" id="2.7.7.13" evidence="3"/>
<evidence type="ECO:0000256" key="2">
    <source>
        <dbReference type="ARBA" id="ARBA00006115"/>
    </source>
</evidence>
<dbReference type="KEGG" id="tvd:SG34_027585"/>
<dbReference type="Gene3D" id="2.60.120.10">
    <property type="entry name" value="Jelly Rolls"/>
    <property type="match status" value="1"/>
</dbReference>
<reference evidence="13 14" key="1">
    <citation type="journal article" date="2015" name="Genome Announc.">
        <title>Draft Genome Sequences of Marine Isolates of Thalassomonas viridans and Thalassomonas actiniarum.</title>
        <authorList>
            <person name="Olonade I."/>
            <person name="van Zyl L.J."/>
            <person name="Trindade M."/>
        </authorList>
    </citation>
    <scope>NUCLEOTIDE SEQUENCE [LARGE SCALE GENOMIC DNA]</scope>
    <source>
        <strain evidence="13 14">XOM25</strain>
    </source>
</reference>
<dbReference type="Proteomes" id="UP000032352">
    <property type="component" value="Chromosome"/>
</dbReference>
<comment type="catalytic activity">
    <reaction evidence="8">
        <text>alpha-D-mannose 1-phosphate + GTP + H(+) = GDP-alpha-D-mannose + diphosphate</text>
        <dbReference type="Rhea" id="RHEA:15229"/>
        <dbReference type="ChEBI" id="CHEBI:15378"/>
        <dbReference type="ChEBI" id="CHEBI:33019"/>
        <dbReference type="ChEBI" id="CHEBI:37565"/>
        <dbReference type="ChEBI" id="CHEBI:57527"/>
        <dbReference type="ChEBI" id="CHEBI:58409"/>
        <dbReference type="EC" id="2.7.7.13"/>
    </reaction>
</comment>
<keyword evidence="14" id="KW-1185">Reference proteome</keyword>
<keyword evidence="7" id="KW-0342">GTP-binding</keyword>
<dbReference type="InterPro" id="IPR014710">
    <property type="entry name" value="RmlC-like_jellyroll"/>
</dbReference>
<evidence type="ECO:0000256" key="8">
    <source>
        <dbReference type="ARBA" id="ARBA00047343"/>
    </source>
</evidence>
<reference evidence="13 14" key="2">
    <citation type="journal article" date="2022" name="Mar. Drugs">
        <title>Bioassay-Guided Fractionation Leads to the Detection of Cholic Acid Generated by the Rare Thalassomonas sp.</title>
        <authorList>
            <person name="Pheiffer F."/>
            <person name="Schneider Y.K."/>
            <person name="Hansen E.H."/>
            <person name="Andersen J.H."/>
            <person name="Isaksson J."/>
            <person name="Busche T."/>
            <person name="R C."/>
            <person name="Kalinowski J."/>
            <person name="Zyl L.V."/>
            <person name="Trindade M."/>
        </authorList>
    </citation>
    <scope>NUCLEOTIDE SEQUENCE [LARGE SCALE GENOMIC DNA]</scope>
    <source>
        <strain evidence="13 14">XOM25</strain>
    </source>
</reference>
<dbReference type="InterPro" id="IPR049577">
    <property type="entry name" value="GMPP_N"/>
</dbReference>
<feature type="domain" description="Nucleotidyl transferase" evidence="10">
    <location>
        <begin position="6"/>
        <end position="286"/>
    </location>
</feature>
<evidence type="ECO:0000313" key="13">
    <source>
        <dbReference type="EMBL" id="WDE05021.1"/>
    </source>
</evidence>
<dbReference type="AlphaFoldDB" id="A0AAE9Z1D1"/>
<evidence type="ECO:0000259" key="10">
    <source>
        <dbReference type="Pfam" id="PF00483"/>
    </source>
</evidence>
<dbReference type="Pfam" id="PF22640">
    <property type="entry name" value="ManC_GMP_beta-helix"/>
    <property type="match status" value="1"/>
</dbReference>
<gene>
    <name evidence="13" type="ORF">SG34_027585</name>
</gene>
<feature type="domain" description="MannoseP isomerase/GMP-like beta-helix" evidence="12">
    <location>
        <begin position="301"/>
        <end position="348"/>
    </location>
</feature>
<evidence type="ECO:0000313" key="14">
    <source>
        <dbReference type="Proteomes" id="UP000032352"/>
    </source>
</evidence>
<keyword evidence="4 13" id="KW-0808">Transferase</keyword>
<dbReference type="InterPro" id="IPR051161">
    <property type="entry name" value="Mannose-6P_isomerase_type2"/>
</dbReference>
<dbReference type="GO" id="GO:0005525">
    <property type="term" value="F:GTP binding"/>
    <property type="evidence" value="ECO:0007669"/>
    <property type="project" value="UniProtKB-KW"/>
</dbReference>